<evidence type="ECO:0000313" key="1">
    <source>
        <dbReference type="EMBL" id="GEM50878.1"/>
    </source>
</evidence>
<evidence type="ECO:0000313" key="2">
    <source>
        <dbReference type="Proteomes" id="UP000321245"/>
    </source>
</evidence>
<protein>
    <submittedName>
        <fullName evidence="1">Uncharacterized protein</fullName>
    </submittedName>
</protein>
<dbReference type="AlphaFoldDB" id="A0A511NED6"/>
<keyword evidence="2" id="KW-1185">Reference proteome</keyword>
<dbReference type="Proteomes" id="UP000321245">
    <property type="component" value="Unassembled WGS sequence"/>
</dbReference>
<accession>A0A511NED6</accession>
<proteinExistence type="predicted"/>
<organism evidence="1 2">
    <name type="scientific">Empedobacter brevis NBRC 14943 = ATCC 43319</name>
    <dbReference type="NCBI Taxonomy" id="1218108"/>
    <lineage>
        <taxon>Bacteria</taxon>
        <taxon>Pseudomonadati</taxon>
        <taxon>Bacteroidota</taxon>
        <taxon>Flavobacteriia</taxon>
        <taxon>Flavobacteriales</taxon>
        <taxon>Weeksellaceae</taxon>
        <taxon>Empedobacter</taxon>
    </lineage>
</organism>
<reference evidence="1 2" key="1">
    <citation type="submission" date="2019-07" db="EMBL/GenBank/DDBJ databases">
        <title>Whole genome shotgun sequence of Empedobacter brevis NBRC 14943.</title>
        <authorList>
            <person name="Hosoyama A."/>
            <person name="Uohara A."/>
            <person name="Ohji S."/>
            <person name="Ichikawa N."/>
        </authorList>
    </citation>
    <scope>NUCLEOTIDE SEQUENCE [LARGE SCALE GENOMIC DNA]</scope>
    <source>
        <strain evidence="1 2">NBRC 14943</strain>
    </source>
</reference>
<dbReference type="EMBL" id="BJXC01000003">
    <property type="protein sequence ID" value="GEM50878.1"/>
    <property type="molecule type" value="Genomic_DNA"/>
</dbReference>
<gene>
    <name evidence="1" type="ORF">EB1_06680</name>
</gene>
<comment type="caution">
    <text evidence="1">The sequence shown here is derived from an EMBL/GenBank/DDBJ whole genome shotgun (WGS) entry which is preliminary data.</text>
</comment>
<name>A0A511NED6_9FLAO</name>
<sequence length="127" mass="14472">MITNPVDILLNNLYFVNSEFCTLFQAVNNPAIQLKKTTNIDVLNVNIFSKRAYPKKKKIVTRLLINNSVVNKFRIAFDDFEITKIFSKRNVVKIERIATKLKKALYVPDASGPYILANINPPTSIIT</sequence>